<proteinExistence type="evidence at transcript level"/>
<keyword evidence="4" id="KW-1185">Reference proteome</keyword>
<reference evidence="4" key="4">
    <citation type="journal article" date="2020" name="Data Brief">
        <title>Transcriptome dataset of Babesia bovis life stages within vertebrate and invertebrate hosts.</title>
        <authorList>
            <person name="Ueti M.W."/>
            <person name="Johnson W.C."/>
            <person name="Kappmeyer L.S."/>
            <person name="Herndon D.R."/>
            <person name="Mousel M.R."/>
            <person name="Reif K.E."/>
            <person name="Taus N.S."/>
            <person name="Ifeonu O.O."/>
            <person name="Silva J.C."/>
            <person name="Suarez C.E."/>
            <person name="Brayton K.A."/>
        </authorList>
    </citation>
    <scope>NUCLEOTIDE SEQUENCE [LARGE SCALE GENOMIC DNA]</scope>
</reference>
<feature type="transmembrane region" description="Helical" evidence="1">
    <location>
        <begin position="63"/>
        <end position="84"/>
    </location>
</feature>
<reference evidence="3 4" key="1">
    <citation type="journal article" date="2007" name="PLoS Pathog.">
        <title>Genome sequence of Babesia bovis and comparative analysis of apicomplexan hemoprotozoa.</title>
        <authorList>
            <person name="Brayton K.A."/>
            <person name="Lau A.O.T."/>
            <person name="Herndon D.R."/>
            <person name="Hannick L."/>
            <person name="Kappmeyer L.S."/>
            <person name="Berens S.J."/>
            <person name="Bidwell S.L."/>
            <person name="Brown W.C."/>
            <person name="Crabtree J."/>
            <person name="Fadrosh D."/>
            <person name="Feldblum T."/>
            <person name="Forberger H.A."/>
            <person name="Haas B.J."/>
            <person name="Howell J.M."/>
            <person name="Khouri H."/>
            <person name="Koo H."/>
            <person name="Mann D.J."/>
            <person name="Norimine J."/>
            <person name="Paulsen I.T."/>
            <person name="Radune D."/>
            <person name="Ren Q."/>
            <person name="Smith R.K. Jr."/>
            <person name="Suarez C.E."/>
            <person name="White O."/>
            <person name="Wortman J.R."/>
            <person name="Knowles D.P. Jr."/>
            <person name="McElwain T.F."/>
            <person name="Nene V.M."/>
        </authorList>
    </citation>
    <scope>NUCLEOTIDE SEQUENCE [LARGE SCALE GENOMIC DNA]</scope>
    <source>
        <strain evidence="3">T2Bo</strain>
    </source>
</reference>
<dbReference type="RefSeq" id="XP_001609131.1">
    <property type="nucleotide sequence ID" value="XM_001609081.1"/>
</dbReference>
<accession>A7AWY5</accession>
<dbReference type="EMBL" id="AAXT01000005">
    <property type="protein sequence ID" value="EDO05563.1"/>
    <property type="molecule type" value="Genomic_DNA"/>
</dbReference>
<dbReference type="OMA" id="REHYLEY"/>
<dbReference type="AlphaFoldDB" id="A7AWY5"/>
<evidence type="ECO:0000256" key="1">
    <source>
        <dbReference type="SAM" id="Phobius"/>
    </source>
</evidence>
<reference evidence="4" key="5">
    <citation type="journal article" date="2021" name="Int. J. Parasitol.">
        <title>Comparative analysis of gene expression between Babesia bovis blood stages and kinetes allowed by improved genome annotation.</title>
        <authorList>
            <person name="Ueti M.W."/>
            <person name="Johnson W.C."/>
            <person name="Kappmeyer L.S."/>
            <person name="Herndon D.R."/>
            <person name="Mousel M.R."/>
            <person name="Reif K.E."/>
            <person name="Taus N.S."/>
            <person name="Ifeonu O.O."/>
            <person name="Silva J.C."/>
            <person name="Suarez C.E."/>
            <person name="Brayton K.A."/>
        </authorList>
    </citation>
    <scope>NUCLEOTIDE SEQUENCE [LARGE SCALE GENOMIC DNA]</scope>
</reference>
<dbReference type="KEGG" id="bbo:BBOV_I004820"/>
<reference evidence="3" key="2">
    <citation type="submission" date="2007-08" db="EMBL/GenBank/DDBJ databases">
        <authorList>
            <person name="Nene V."/>
        </authorList>
    </citation>
    <scope>NUCLEOTIDE SEQUENCE</scope>
    <source>
        <strain evidence="3">T2Bo</strain>
    </source>
</reference>
<gene>
    <name evidence="2 3" type="ORF">BBOV_I004820</name>
</gene>
<dbReference type="GeneID" id="5477347"/>
<keyword evidence="1" id="KW-0472">Membrane</keyword>
<dbReference type="VEuPathDB" id="PiroplasmaDB:BBOV_I004820"/>
<organism evidence="3 4">
    <name type="scientific">Babesia bovis</name>
    <dbReference type="NCBI Taxonomy" id="5865"/>
    <lineage>
        <taxon>Eukaryota</taxon>
        <taxon>Sar</taxon>
        <taxon>Alveolata</taxon>
        <taxon>Apicomplexa</taxon>
        <taxon>Aconoidasida</taxon>
        <taxon>Piroplasmida</taxon>
        <taxon>Babesiidae</taxon>
        <taxon>Babesia</taxon>
    </lineage>
</organism>
<reference evidence="2" key="3">
    <citation type="journal article" date="2014" name="BMC Genomics">
        <title>The Babesia bovis gene and promoter model: an update from full-length EST analysis.</title>
        <authorList>
            <person name="Yamagishi J."/>
            <person name="Wakaguri H."/>
            <person name="Yokoyama N."/>
            <person name="Yamashita R."/>
            <person name="Suzuki Y."/>
            <person name="Xuan X."/>
            <person name="Igarashi I."/>
        </authorList>
    </citation>
    <scope>NUCLEOTIDE SEQUENCE</scope>
    <source>
        <strain evidence="2">Texas</strain>
    </source>
</reference>
<protein>
    <submittedName>
        <fullName evidence="3">Uncharacterized protein</fullName>
    </submittedName>
</protein>
<evidence type="ECO:0000313" key="3">
    <source>
        <dbReference type="EMBL" id="EDO05563.1"/>
    </source>
</evidence>
<keyword evidence="1" id="KW-1133">Transmembrane helix</keyword>
<evidence type="ECO:0000313" key="2">
    <source>
        <dbReference type="EMBL" id="BAN64429.1"/>
    </source>
</evidence>
<dbReference type="Proteomes" id="UP000002173">
    <property type="component" value="Unassembled WGS sequence"/>
</dbReference>
<dbReference type="EMBL" id="AK440635">
    <property type="protein sequence ID" value="BAN64429.1"/>
    <property type="molecule type" value="mRNA"/>
</dbReference>
<name>A7AWY5_BABBO</name>
<keyword evidence="1" id="KW-0812">Transmembrane</keyword>
<evidence type="ECO:0000313" key="4">
    <source>
        <dbReference type="Proteomes" id="UP000002173"/>
    </source>
</evidence>
<sequence length="115" mass="12740">MASYGLPGSPIVPLAPNTNLFPSDGASKYGIITTCPGGVCSNAYYDKILRYTPQESSIGLKSYLRFVPIVIIVLVVLILLAWLAGYMREHYLEYEGALEKRLIDAMDEEEEQVHA</sequence>